<evidence type="ECO:0008006" key="4">
    <source>
        <dbReference type="Google" id="ProtNLM"/>
    </source>
</evidence>
<dbReference type="Proteomes" id="UP000194873">
    <property type="component" value="Unassembled WGS sequence"/>
</dbReference>
<organism evidence="2 3">
    <name type="scientific">Hymenobacter crusticola</name>
    <dbReference type="NCBI Taxonomy" id="1770526"/>
    <lineage>
        <taxon>Bacteria</taxon>
        <taxon>Pseudomonadati</taxon>
        <taxon>Bacteroidota</taxon>
        <taxon>Cytophagia</taxon>
        <taxon>Cytophagales</taxon>
        <taxon>Hymenobacteraceae</taxon>
        <taxon>Hymenobacter</taxon>
    </lineage>
</organism>
<dbReference type="Gene3D" id="1.25.40.390">
    <property type="match status" value="1"/>
</dbReference>
<feature type="signal peptide" evidence="1">
    <location>
        <begin position="1"/>
        <end position="24"/>
    </location>
</feature>
<accession>A0A243W8C9</accession>
<dbReference type="RefSeq" id="WP_086596307.1">
    <property type="nucleotide sequence ID" value="NZ_MTSE01000017.1"/>
</dbReference>
<dbReference type="Pfam" id="PF12771">
    <property type="entry name" value="SusD-like_2"/>
    <property type="match status" value="1"/>
</dbReference>
<comment type="caution">
    <text evidence="2">The sequence shown here is derived from an EMBL/GenBank/DDBJ whole genome shotgun (WGS) entry which is preliminary data.</text>
</comment>
<dbReference type="InterPro" id="IPR041662">
    <property type="entry name" value="SusD-like_2"/>
</dbReference>
<dbReference type="AlphaFoldDB" id="A0A243W8C9"/>
<evidence type="ECO:0000313" key="3">
    <source>
        <dbReference type="Proteomes" id="UP000194873"/>
    </source>
</evidence>
<evidence type="ECO:0000313" key="2">
    <source>
        <dbReference type="EMBL" id="OUJ71192.1"/>
    </source>
</evidence>
<keyword evidence="1" id="KW-0732">Signal</keyword>
<gene>
    <name evidence="2" type="ORF">BXP70_22170</name>
</gene>
<evidence type="ECO:0000256" key="1">
    <source>
        <dbReference type="SAM" id="SignalP"/>
    </source>
</evidence>
<protein>
    <recommendedName>
        <fullName evidence="4">SusD/RagB family nutrient-binding outer membrane lipoprotein</fullName>
    </recommendedName>
</protein>
<reference evidence="2 3" key="1">
    <citation type="submission" date="2017-01" db="EMBL/GenBank/DDBJ databases">
        <title>A new Hymenobacter.</title>
        <authorList>
            <person name="Liang Y."/>
            <person name="Feng F."/>
        </authorList>
    </citation>
    <scope>NUCLEOTIDE SEQUENCE [LARGE SCALE GENOMIC DNA]</scope>
    <source>
        <strain evidence="2">MIMBbqt21</strain>
    </source>
</reference>
<proteinExistence type="predicted"/>
<dbReference type="PROSITE" id="PS51257">
    <property type="entry name" value="PROKAR_LIPOPROTEIN"/>
    <property type="match status" value="1"/>
</dbReference>
<sequence length="536" mass="58965">MKNIAKLFVAAALLSLATGCESFYDINDNPNSVTPDKVVPSAILAQALKVTGDTYGLTLNGYGSWTVGYWGKTGTVNGYNEERTYTYGATYYQGFWGNTYDNLKDYDGIEKSASAQGQLYHAAIAKIMKAFNYQLLVDQYGDIPYTQSLQADAATPIIAPQYDKAEDIYKDLILRLDEAVAAIKTAPSTTQAVSGEDIVFTGNMTNWVKFANTLKLRILLRQSFVPSLDSYIRTEMAKLQTTATDGFVTTDVQVQPGYIQSTGKQNPFWNSYRANPAGSRIAQSNYQNGTQYIIDQYDKNNDPRVSQLYVKATAGAFNGTYKGVVLGDPNPLPGSTQISRWKDYGGILKGFDAPVPLLLAAESYFLQAEAKSRGYLTGGDAGAKADYNNGIRTSFVYFYTPAPSQSGSTNNVSANAMSDYTKYLDANSSNGLVSWDAATTRLDVPTGSNPRAVTKLEKIIYQKYLAMNTVTSIEAWNEYRRTAYPKFPPSLQSVSPRADKLPLRLLYPQTEVSTNSANIPADINQFTSKIFWDVLD</sequence>
<dbReference type="OrthoDB" id="622163at2"/>
<dbReference type="InterPro" id="IPR011990">
    <property type="entry name" value="TPR-like_helical_dom_sf"/>
</dbReference>
<name>A0A243W8C9_9BACT</name>
<dbReference type="SUPFAM" id="SSF48452">
    <property type="entry name" value="TPR-like"/>
    <property type="match status" value="1"/>
</dbReference>
<dbReference type="EMBL" id="MTSE01000017">
    <property type="protein sequence ID" value="OUJ71192.1"/>
    <property type="molecule type" value="Genomic_DNA"/>
</dbReference>
<keyword evidence="3" id="KW-1185">Reference proteome</keyword>
<feature type="chain" id="PRO_5013303724" description="SusD/RagB family nutrient-binding outer membrane lipoprotein" evidence="1">
    <location>
        <begin position="25"/>
        <end position="536"/>
    </location>
</feature>